<name>A0A1L0B9A3_9ASCO</name>
<gene>
    <name evidence="1" type="ORF">HGUI_03932</name>
</gene>
<evidence type="ECO:0000313" key="2">
    <source>
        <dbReference type="Proteomes" id="UP000183365"/>
    </source>
</evidence>
<dbReference type="Proteomes" id="UP000183365">
    <property type="component" value="Unassembled WGS sequence"/>
</dbReference>
<reference evidence="2" key="1">
    <citation type="submission" date="2016-11" db="EMBL/GenBank/DDBJ databases">
        <authorList>
            <person name="Guldener U."/>
        </authorList>
    </citation>
    <scope>NUCLEOTIDE SEQUENCE [LARGE SCALE GENOMIC DNA]</scope>
</reference>
<evidence type="ECO:0000313" key="1">
    <source>
        <dbReference type="EMBL" id="SGZ41731.1"/>
    </source>
</evidence>
<dbReference type="EMBL" id="FQNF01000139">
    <property type="protein sequence ID" value="SGZ41731.1"/>
    <property type="molecule type" value="Genomic_DNA"/>
</dbReference>
<sequence>MTNHQDINTSYHCKETSSFDKNTKENQQLNIFECFNNSSCKDFDLLKFAEAQLTFLNIKFLKNDLNEFKDRINELTSNNNAIFLNPAGSSKISSRLFHSDLMVKKLMHKSIGFSKCVAFLENFKEPVFDDYSCKNLNLQQATKTDNSKTKSTCCKCVCKYIKVCSLVYLIYAKSLCNKEEPTLADLMYIMSLNYTDTIHDQLIEPTEKEEYFMQEILGVDSATNKELESLNESLSHLSFEGSKRLSSASEHSTISNTSDDLYNPNQVPIWMPDNIHELYFVYKTMENKSQDSYLKVKTSEVHKVLKGKNCKINDHKKRKLSNNNNYTYYFNIKDHEGGKNKDQLKEKIEKDPYNAVVVNILESLLH</sequence>
<protein>
    <submittedName>
        <fullName evidence="1">Uncharacterized protein</fullName>
    </submittedName>
</protein>
<organism evidence="1 2">
    <name type="scientific">Hanseniaspora guilliermondii</name>
    <dbReference type="NCBI Taxonomy" id="56406"/>
    <lineage>
        <taxon>Eukaryota</taxon>
        <taxon>Fungi</taxon>
        <taxon>Dikarya</taxon>
        <taxon>Ascomycota</taxon>
        <taxon>Saccharomycotina</taxon>
        <taxon>Saccharomycetes</taxon>
        <taxon>Saccharomycodales</taxon>
        <taxon>Saccharomycodaceae</taxon>
        <taxon>Hanseniaspora</taxon>
    </lineage>
</organism>
<dbReference type="OrthoDB" id="10360557at2759"/>
<dbReference type="AlphaFoldDB" id="A0A1L0B9A3"/>
<dbReference type="VEuPathDB" id="FungiDB:HGUI_03932"/>
<accession>A0A1L0B9A3</accession>
<proteinExistence type="predicted"/>
<keyword evidence="2" id="KW-1185">Reference proteome</keyword>